<dbReference type="EMBL" id="ML178820">
    <property type="protein sequence ID" value="TFL03469.1"/>
    <property type="molecule type" value="Genomic_DNA"/>
</dbReference>
<name>A0A5C3QT85_9AGAR</name>
<reference evidence="2 3" key="1">
    <citation type="journal article" date="2019" name="Nat. Ecol. Evol.">
        <title>Megaphylogeny resolves global patterns of mushroom evolution.</title>
        <authorList>
            <person name="Varga T."/>
            <person name="Krizsan K."/>
            <person name="Foldi C."/>
            <person name="Dima B."/>
            <person name="Sanchez-Garcia M."/>
            <person name="Sanchez-Ramirez S."/>
            <person name="Szollosi G.J."/>
            <person name="Szarkandi J.G."/>
            <person name="Papp V."/>
            <person name="Albert L."/>
            <person name="Andreopoulos W."/>
            <person name="Angelini C."/>
            <person name="Antonin V."/>
            <person name="Barry K.W."/>
            <person name="Bougher N.L."/>
            <person name="Buchanan P."/>
            <person name="Buyck B."/>
            <person name="Bense V."/>
            <person name="Catcheside P."/>
            <person name="Chovatia M."/>
            <person name="Cooper J."/>
            <person name="Damon W."/>
            <person name="Desjardin D."/>
            <person name="Finy P."/>
            <person name="Geml J."/>
            <person name="Haridas S."/>
            <person name="Hughes K."/>
            <person name="Justo A."/>
            <person name="Karasinski D."/>
            <person name="Kautmanova I."/>
            <person name="Kiss B."/>
            <person name="Kocsube S."/>
            <person name="Kotiranta H."/>
            <person name="LaButti K.M."/>
            <person name="Lechner B.E."/>
            <person name="Liimatainen K."/>
            <person name="Lipzen A."/>
            <person name="Lukacs Z."/>
            <person name="Mihaltcheva S."/>
            <person name="Morgado L.N."/>
            <person name="Niskanen T."/>
            <person name="Noordeloos M.E."/>
            <person name="Ohm R.A."/>
            <person name="Ortiz-Santana B."/>
            <person name="Ovrebo C."/>
            <person name="Racz N."/>
            <person name="Riley R."/>
            <person name="Savchenko A."/>
            <person name="Shiryaev A."/>
            <person name="Soop K."/>
            <person name="Spirin V."/>
            <person name="Szebenyi C."/>
            <person name="Tomsovsky M."/>
            <person name="Tulloss R.E."/>
            <person name="Uehling J."/>
            <person name="Grigoriev I.V."/>
            <person name="Vagvolgyi C."/>
            <person name="Papp T."/>
            <person name="Martin F.M."/>
            <person name="Miettinen O."/>
            <person name="Hibbett D.S."/>
            <person name="Nagy L.G."/>
        </authorList>
    </citation>
    <scope>NUCLEOTIDE SEQUENCE [LARGE SCALE GENOMIC DNA]</scope>
    <source>
        <strain evidence="2 3">CBS 309.79</strain>
    </source>
</reference>
<gene>
    <name evidence="2" type="ORF">BDV98DRAFT_564261</name>
</gene>
<dbReference type="STRING" id="1884261.A0A5C3QT85"/>
<dbReference type="Pfam" id="PF00724">
    <property type="entry name" value="Oxidored_FMN"/>
    <property type="match status" value="1"/>
</dbReference>
<accession>A0A5C3QT85</accession>
<dbReference type="PANTHER" id="PTHR22893:SF91">
    <property type="entry name" value="NADPH DEHYDROGENASE 2-RELATED"/>
    <property type="match status" value="1"/>
</dbReference>
<dbReference type="Gene3D" id="3.20.20.70">
    <property type="entry name" value="Aldolase class I"/>
    <property type="match status" value="1"/>
</dbReference>
<dbReference type="InterPro" id="IPR045247">
    <property type="entry name" value="Oye-like"/>
</dbReference>
<dbReference type="CDD" id="cd02933">
    <property type="entry name" value="OYE_like_FMN"/>
    <property type="match status" value="1"/>
</dbReference>
<sequence length="385" mass="42046">MSSSPLFQPFSVGGLELKNRVVMTALSRSRSIPDAVPTALNAEYYAQRAKGGAGFIISEGAFTSPQGSPWPFYPGIWNDAQVEGWKKVVDAVHKEGVPIFAQIMHLGRAAHKDHPTFGTVPVVAPSAIRNRGGVPFRHIPGSEGCTTPTAIDDPLTVLEEFKTALNNAKKAGFDGVEINVGQGWLLHQFLDSTANTRTDAYGSSIPARARFPLEVINAGLTVFGKGRVGVKISPGAGQNDTGMPLDETIATFKYLLEQIDGLGLAYICLVSYDPFLDIKIDGEWRGTKHDIYETYRPFISSTPVMLNGGLKPDDAITHLQASTNKIDLAAFGIQWILNPDFVNRLEKGTPLNGFDKLRYDKLYFSKYEGTEEEAREGYTDYPIAT</sequence>
<organism evidence="2 3">
    <name type="scientific">Pterulicium gracile</name>
    <dbReference type="NCBI Taxonomy" id="1884261"/>
    <lineage>
        <taxon>Eukaryota</taxon>
        <taxon>Fungi</taxon>
        <taxon>Dikarya</taxon>
        <taxon>Basidiomycota</taxon>
        <taxon>Agaricomycotina</taxon>
        <taxon>Agaricomycetes</taxon>
        <taxon>Agaricomycetidae</taxon>
        <taxon>Agaricales</taxon>
        <taxon>Pleurotineae</taxon>
        <taxon>Pterulaceae</taxon>
        <taxon>Pterulicium</taxon>
    </lineage>
</organism>
<dbReference type="AlphaFoldDB" id="A0A5C3QT85"/>
<dbReference type="OrthoDB" id="276546at2759"/>
<dbReference type="InterPro" id="IPR013785">
    <property type="entry name" value="Aldolase_TIM"/>
</dbReference>
<evidence type="ECO:0000313" key="2">
    <source>
        <dbReference type="EMBL" id="TFL03469.1"/>
    </source>
</evidence>
<protein>
    <recommendedName>
        <fullName evidence="1">NADH:flavin oxidoreductase/NADH oxidase N-terminal domain-containing protein</fullName>
    </recommendedName>
</protein>
<dbReference type="GO" id="GO:0010181">
    <property type="term" value="F:FMN binding"/>
    <property type="evidence" value="ECO:0007669"/>
    <property type="project" value="InterPro"/>
</dbReference>
<dbReference type="InterPro" id="IPR001155">
    <property type="entry name" value="OxRdtase_FMN_N"/>
</dbReference>
<evidence type="ECO:0000259" key="1">
    <source>
        <dbReference type="Pfam" id="PF00724"/>
    </source>
</evidence>
<dbReference type="PANTHER" id="PTHR22893">
    <property type="entry name" value="NADH OXIDOREDUCTASE-RELATED"/>
    <property type="match status" value="1"/>
</dbReference>
<proteinExistence type="predicted"/>
<dbReference type="SUPFAM" id="SSF51395">
    <property type="entry name" value="FMN-linked oxidoreductases"/>
    <property type="match status" value="1"/>
</dbReference>
<dbReference type="Proteomes" id="UP000305067">
    <property type="component" value="Unassembled WGS sequence"/>
</dbReference>
<dbReference type="GO" id="GO:0016491">
    <property type="term" value="F:oxidoreductase activity"/>
    <property type="evidence" value="ECO:0007669"/>
    <property type="project" value="InterPro"/>
</dbReference>
<feature type="domain" description="NADH:flavin oxidoreductase/NADH oxidase N-terminal" evidence="1">
    <location>
        <begin position="6"/>
        <end position="352"/>
    </location>
</feature>
<keyword evidence="3" id="KW-1185">Reference proteome</keyword>
<evidence type="ECO:0000313" key="3">
    <source>
        <dbReference type="Proteomes" id="UP000305067"/>
    </source>
</evidence>